<dbReference type="Proteomes" id="UP000821853">
    <property type="component" value="Unassembled WGS sequence"/>
</dbReference>
<reference evidence="1 2" key="1">
    <citation type="journal article" date="2020" name="Cell">
        <title>Large-Scale Comparative Analyses of Tick Genomes Elucidate Their Genetic Diversity and Vector Capacities.</title>
        <authorList>
            <consortium name="Tick Genome and Microbiome Consortium (TIGMIC)"/>
            <person name="Jia N."/>
            <person name="Wang J."/>
            <person name="Shi W."/>
            <person name="Du L."/>
            <person name="Sun Y."/>
            <person name="Zhan W."/>
            <person name="Jiang J.F."/>
            <person name="Wang Q."/>
            <person name="Zhang B."/>
            <person name="Ji P."/>
            <person name="Bell-Sakyi L."/>
            <person name="Cui X.M."/>
            <person name="Yuan T.T."/>
            <person name="Jiang B.G."/>
            <person name="Yang W.F."/>
            <person name="Lam T.T."/>
            <person name="Chang Q.C."/>
            <person name="Ding S.J."/>
            <person name="Wang X.J."/>
            <person name="Zhu J.G."/>
            <person name="Ruan X.D."/>
            <person name="Zhao L."/>
            <person name="Wei J.T."/>
            <person name="Ye R.Z."/>
            <person name="Que T.C."/>
            <person name="Du C.H."/>
            <person name="Zhou Y.H."/>
            <person name="Cheng J.X."/>
            <person name="Dai P.F."/>
            <person name="Guo W.B."/>
            <person name="Han X.H."/>
            <person name="Huang E.J."/>
            <person name="Li L.F."/>
            <person name="Wei W."/>
            <person name="Gao Y.C."/>
            <person name="Liu J.Z."/>
            <person name="Shao H.Z."/>
            <person name="Wang X."/>
            <person name="Wang C.C."/>
            <person name="Yang T.C."/>
            <person name="Huo Q.B."/>
            <person name="Li W."/>
            <person name="Chen H.Y."/>
            <person name="Chen S.E."/>
            <person name="Zhou L.G."/>
            <person name="Ni X.B."/>
            <person name="Tian J.H."/>
            <person name="Sheng Y."/>
            <person name="Liu T."/>
            <person name="Pan Y.S."/>
            <person name="Xia L.Y."/>
            <person name="Li J."/>
            <person name="Zhao F."/>
            <person name="Cao W.C."/>
        </authorList>
    </citation>
    <scope>NUCLEOTIDE SEQUENCE [LARGE SCALE GENOMIC DNA]</scope>
    <source>
        <strain evidence="1">HaeL-2018</strain>
    </source>
</reference>
<evidence type="ECO:0000313" key="2">
    <source>
        <dbReference type="Proteomes" id="UP000821853"/>
    </source>
</evidence>
<proteinExistence type="predicted"/>
<dbReference type="EMBL" id="JABSTR010000009">
    <property type="protein sequence ID" value="KAH9379116.1"/>
    <property type="molecule type" value="Genomic_DNA"/>
</dbReference>
<dbReference type="AlphaFoldDB" id="A0A9J6GXN6"/>
<gene>
    <name evidence="1" type="ORF">HPB48_011536</name>
</gene>
<comment type="caution">
    <text evidence="1">The sequence shown here is derived from an EMBL/GenBank/DDBJ whole genome shotgun (WGS) entry which is preliminary data.</text>
</comment>
<sequence length="103" mass="11673">METKLWEELEAEPDYLPPPALLRHSPTSAPHLIVGYEGFGLKPYLMRPYHVADLKRAKKNLQLHVILPRVADTAKYSRSFKVIFSRLVMSATYGVVLPKKPSG</sequence>
<keyword evidence="2" id="KW-1185">Reference proteome</keyword>
<name>A0A9J6GXN6_HAELO</name>
<dbReference type="VEuPathDB" id="VectorBase:HLOH_051976"/>
<evidence type="ECO:0000313" key="1">
    <source>
        <dbReference type="EMBL" id="KAH9379116.1"/>
    </source>
</evidence>
<protein>
    <submittedName>
        <fullName evidence="1">Uncharacterized protein</fullName>
    </submittedName>
</protein>
<organism evidence="1 2">
    <name type="scientific">Haemaphysalis longicornis</name>
    <name type="common">Bush tick</name>
    <dbReference type="NCBI Taxonomy" id="44386"/>
    <lineage>
        <taxon>Eukaryota</taxon>
        <taxon>Metazoa</taxon>
        <taxon>Ecdysozoa</taxon>
        <taxon>Arthropoda</taxon>
        <taxon>Chelicerata</taxon>
        <taxon>Arachnida</taxon>
        <taxon>Acari</taxon>
        <taxon>Parasitiformes</taxon>
        <taxon>Ixodida</taxon>
        <taxon>Ixodoidea</taxon>
        <taxon>Ixodidae</taxon>
        <taxon>Haemaphysalinae</taxon>
        <taxon>Haemaphysalis</taxon>
    </lineage>
</organism>
<accession>A0A9J6GXN6</accession>
<dbReference type="OrthoDB" id="10585980at2759"/>